<dbReference type="InterPro" id="IPR052904">
    <property type="entry name" value="Acyl-CoA_dehydrogenase-like"/>
</dbReference>
<dbReference type="SUPFAM" id="SSF56645">
    <property type="entry name" value="Acyl-CoA dehydrogenase NM domain-like"/>
    <property type="match status" value="1"/>
</dbReference>
<dbReference type="KEGG" id="est:DN752_01020"/>
<dbReference type="InterPro" id="IPR009100">
    <property type="entry name" value="AcylCoA_DH/oxidase_NM_dom_sf"/>
</dbReference>
<organism evidence="9 10">
    <name type="scientific">Echinicola strongylocentroti</name>
    <dbReference type="NCBI Taxonomy" id="1795355"/>
    <lineage>
        <taxon>Bacteria</taxon>
        <taxon>Pseudomonadati</taxon>
        <taxon>Bacteroidota</taxon>
        <taxon>Cytophagia</taxon>
        <taxon>Cytophagales</taxon>
        <taxon>Cyclobacteriaceae</taxon>
        <taxon>Echinicola</taxon>
    </lineage>
</organism>
<evidence type="ECO:0000256" key="3">
    <source>
        <dbReference type="ARBA" id="ARBA00022630"/>
    </source>
</evidence>
<comment type="similarity">
    <text evidence="2 5">Belongs to the acyl-CoA dehydrogenase family.</text>
</comment>
<evidence type="ECO:0000259" key="6">
    <source>
        <dbReference type="Pfam" id="PF00441"/>
    </source>
</evidence>
<feature type="domain" description="Acyl-CoA dehydrogenase/oxidase C-terminal" evidence="6">
    <location>
        <begin position="299"/>
        <end position="452"/>
    </location>
</feature>
<keyword evidence="3 5" id="KW-0285">Flavoprotein</keyword>
<evidence type="ECO:0000313" key="9">
    <source>
        <dbReference type="EMBL" id="AWW28825.1"/>
    </source>
</evidence>
<dbReference type="InterPro" id="IPR009075">
    <property type="entry name" value="AcylCo_DH/oxidase_C"/>
</dbReference>
<dbReference type="Pfam" id="PF18158">
    <property type="entry name" value="AidB_N"/>
    <property type="match status" value="1"/>
</dbReference>
<dbReference type="Gene3D" id="1.20.140.10">
    <property type="entry name" value="Butyryl-CoA Dehydrogenase, subunit A, domain 3"/>
    <property type="match status" value="1"/>
</dbReference>
<evidence type="ECO:0000256" key="2">
    <source>
        <dbReference type="ARBA" id="ARBA00009347"/>
    </source>
</evidence>
<evidence type="ECO:0000256" key="4">
    <source>
        <dbReference type="ARBA" id="ARBA00022827"/>
    </source>
</evidence>
<dbReference type="OrthoDB" id="1489360at2"/>
<dbReference type="RefSeq" id="WP_112782246.1">
    <property type="nucleotide sequence ID" value="NZ_CP030041.1"/>
</dbReference>
<evidence type="ECO:0000259" key="8">
    <source>
        <dbReference type="Pfam" id="PF18158"/>
    </source>
</evidence>
<proteinExistence type="inferred from homology"/>
<dbReference type="AlphaFoldDB" id="A0A2Z4IDH6"/>
<dbReference type="GO" id="GO:0003995">
    <property type="term" value="F:acyl-CoA dehydrogenase activity"/>
    <property type="evidence" value="ECO:0007669"/>
    <property type="project" value="InterPro"/>
</dbReference>
<dbReference type="Pfam" id="PF00441">
    <property type="entry name" value="Acyl-CoA_dh_1"/>
    <property type="match status" value="1"/>
</dbReference>
<dbReference type="Gene3D" id="2.40.110.20">
    <property type="match status" value="1"/>
</dbReference>
<evidence type="ECO:0000259" key="7">
    <source>
        <dbReference type="Pfam" id="PF02770"/>
    </source>
</evidence>
<sequence length="570" mass="64867">MQDVLSFSLENLFPRNEVVNENFVPSKNFFVSDKILVHFLQKEFSEDVWSMMQSRLSKLGKCAASDMDELSLTAERNPPRLVKRDLFGRDVEKIVFHPSYKELLKIAVDAGILSIKWDPKYRAEYKDQVQRMGFSLAFVYGMAESGVSCPLCMTDGAASVLKKYLPASESEPFLERIYTRDVEQLYTGAMFLTEKAGGSDVGANQVSATKMDQSTYLLNGEKWFCSNANAAIKLVLARTDLHIKGTQGLSLFLVENNSRNTNTNSMEYVRLKEKTGVKSMATAEIIFKDTKAKLIGNEGEGFKMMAEMINLSRLWNAVIAMASFRRSLIESYQFLCYRHTFGKRAIEHALVRNKLYELAARYVADFYLTWKTIAMLDKLESGAEEYKSRLRVLTPMVKKQTAATTVYGIRECMELLGGIGYIENGVMPKLMRDSLVLPIWEGTSNMMVLDTLRAHLKSEGLDQLMEQAKEAMSSKAGYEKELEDLNYVLGQLDALEAMDQDTAEYNAKEIFETLTRYIQLGMLIHQEDRESAAWIKPTIHWLRHKLSGKKDIIQPPITTEEIIRMIAWGF</sequence>
<protein>
    <submittedName>
        <fullName evidence="9">Acyl-CoA dehydrogenase</fullName>
    </submittedName>
</protein>
<keyword evidence="10" id="KW-1185">Reference proteome</keyword>
<dbReference type="InterPro" id="IPR006091">
    <property type="entry name" value="Acyl-CoA_Oxase/DH_mid-dom"/>
</dbReference>
<evidence type="ECO:0000256" key="1">
    <source>
        <dbReference type="ARBA" id="ARBA00001974"/>
    </source>
</evidence>
<reference evidence="9 10" key="1">
    <citation type="submission" date="2018-06" db="EMBL/GenBank/DDBJ databases">
        <title>Echinicola strongylocentroti sp. nov., isolated from a sea urchin Strongylocentrotus intermedius.</title>
        <authorList>
            <person name="Bae S.S."/>
        </authorList>
    </citation>
    <scope>NUCLEOTIDE SEQUENCE [LARGE SCALE GENOMIC DNA]</scope>
    <source>
        <strain evidence="9 10">MEBiC08714</strain>
    </source>
</reference>
<dbReference type="InterPro" id="IPR036250">
    <property type="entry name" value="AcylCo_DH-like_C"/>
</dbReference>
<name>A0A2Z4IDH6_9BACT</name>
<accession>A0A2Z4IDH6</accession>
<keyword evidence="4 5" id="KW-0274">FAD</keyword>
<dbReference type="Gene3D" id="6.10.250.600">
    <property type="match status" value="1"/>
</dbReference>
<dbReference type="PROSITE" id="PS00073">
    <property type="entry name" value="ACYL_COA_DH_2"/>
    <property type="match status" value="1"/>
</dbReference>
<keyword evidence="5" id="KW-0560">Oxidoreductase</keyword>
<feature type="domain" description="Adaptive response protein AidB N-terminal" evidence="8">
    <location>
        <begin position="26"/>
        <end position="178"/>
    </location>
</feature>
<gene>
    <name evidence="9" type="ORF">DN752_01020</name>
</gene>
<dbReference type="EMBL" id="CP030041">
    <property type="protein sequence ID" value="AWW28825.1"/>
    <property type="molecule type" value="Genomic_DNA"/>
</dbReference>
<dbReference type="InterPro" id="IPR041504">
    <property type="entry name" value="AidB_N"/>
</dbReference>
<dbReference type="PANTHER" id="PTHR42707:SF2">
    <property type="entry name" value="ACD11 DEHYDROGENASE"/>
    <property type="match status" value="1"/>
</dbReference>
<evidence type="ECO:0000313" key="10">
    <source>
        <dbReference type="Proteomes" id="UP000248688"/>
    </source>
</evidence>
<dbReference type="PANTHER" id="PTHR42707">
    <property type="entry name" value="ACYL-COA DEHYDROGENASE"/>
    <property type="match status" value="1"/>
</dbReference>
<dbReference type="Proteomes" id="UP000248688">
    <property type="component" value="Chromosome"/>
</dbReference>
<dbReference type="Pfam" id="PF02770">
    <property type="entry name" value="Acyl-CoA_dh_M"/>
    <property type="match status" value="1"/>
</dbReference>
<comment type="cofactor">
    <cofactor evidence="1 5">
        <name>FAD</name>
        <dbReference type="ChEBI" id="CHEBI:57692"/>
    </cofactor>
</comment>
<evidence type="ECO:0000256" key="5">
    <source>
        <dbReference type="RuleBase" id="RU362125"/>
    </source>
</evidence>
<dbReference type="InterPro" id="IPR006089">
    <property type="entry name" value="Acyl-CoA_DH_CS"/>
</dbReference>
<dbReference type="SUPFAM" id="SSF47203">
    <property type="entry name" value="Acyl-CoA dehydrogenase C-terminal domain-like"/>
    <property type="match status" value="1"/>
</dbReference>
<feature type="domain" description="Acyl-CoA oxidase/dehydrogenase middle" evidence="7">
    <location>
        <begin position="189"/>
        <end position="289"/>
    </location>
</feature>